<reference evidence="2" key="1">
    <citation type="submission" date="2018-06" db="EMBL/GenBank/DDBJ databases">
        <authorList>
            <person name="Zhirakovskaya E."/>
        </authorList>
    </citation>
    <scope>NUCLEOTIDE SEQUENCE [LARGE SCALE GENOMIC DNA]</scope>
</reference>
<keyword evidence="2" id="KW-1185">Reference proteome</keyword>
<proteinExistence type="predicted"/>
<accession>A0A345KV28</accession>
<protein>
    <submittedName>
        <fullName evidence="1">Uncharacterized protein</fullName>
    </submittedName>
</protein>
<dbReference type="RefSeq" id="YP_009950192.1">
    <property type="nucleotide sequence ID" value="NC_051588.1"/>
</dbReference>
<organism evidence="1 2">
    <name type="scientific">Mycobacterium phage Aminay</name>
    <dbReference type="NCBI Taxonomy" id="2250291"/>
    <lineage>
        <taxon>Viruses</taxon>
        <taxon>Duplodnaviria</taxon>
        <taxon>Heunggongvirae</taxon>
        <taxon>Uroviricota</taxon>
        <taxon>Caudoviricetes</taxon>
        <taxon>Weiservirinae</taxon>
        <taxon>Aminayvirus</taxon>
        <taxon>Aminayvirus aminay</taxon>
    </lineage>
</organism>
<name>A0A345KV28_9CAUD</name>
<evidence type="ECO:0000313" key="2">
    <source>
        <dbReference type="Proteomes" id="UP000259472"/>
    </source>
</evidence>
<gene>
    <name evidence="1" type="primary">42</name>
    <name evidence="1" type="ORF">SEA_AMINAY_42</name>
</gene>
<dbReference type="GeneID" id="60321604"/>
<dbReference type="KEGG" id="vg:60321604"/>
<dbReference type="Proteomes" id="UP000259472">
    <property type="component" value="Segment"/>
</dbReference>
<dbReference type="EMBL" id="MH509442">
    <property type="protein sequence ID" value="AXH46880.1"/>
    <property type="molecule type" value="Genomic_DNA"/>
</dbReference>
<sequence>MNVEQLRRAIVGLPDDMPVLIAGECGADDNPSLYVIPARIERNVYGSHVYEDHRSPSERRDKLDAASGRSYENCSALLFSQWGNDAGLDITPRTDRPTIIDGKLAPKTLAEQLDAAESGEQFGQVLSNLFGALDKLRQDDEADNS</sequence>
<evidence type="ECO:0000313" key="1">
    <source>
        <dbReference type="EMBL" id="AXH46880.1"/>
    </source>
</evidence>